<dbReference type="AlphaFoldDB" id="A0A480AR54"/>
<evidence type="ECO:0000256" key="1">
    <source>
        <dbReference type="SAM" id="MobiDB-lite"/>
    </source>
</evidence>
<reference evidence="3" key="1">
    <citation type="submission" date="2019-03" db="EMBL/GenBank/DDBJ databases">
        <title>Aquabacterium pictum sp.nov., the first bacteriochlorophyll a-containing freshwater bacterium in the genus Aquabacterium of the class Betaproteobacteria.</title>
        <authorList>
            <person name="Hirose S."/>
            <person name="Tank M."/>
            <person name="Hara E."/>
            <person name="Tamaki H."/>
            <person name="Takaichi S."/>
            <person name="Haruta S."/>
            <person name="Hanada S."/>
        </authorList>
    </citation>
    <scope>NUCLEOTIDE SEQUENCE [LARGE SCALE GENOMIC DNA]</scope>
    <source>
        <strain evidence="3">W35</strain>
    </source>
</reference>
<comment type="caution">
    <text evidence="2">The sequence shown here is derived from an EMBL/GenBank/DDBJ whole genome shotgun (WGS) entry which is preliminary data.</text>
</comment>
<feature type="region of interest" description="Disordered" evidence="1">
    <location>
        <begin position="193"/>
        <end position="212"/>
    </location>
</feature>
<accession>A0A480AR54</accession>
<gene>
    <name evidence="2" type="ORF">AQPW35_24010</name>
</gene>
<feature type="region of interest" description="Disordered" evidence="1">
    <location>
        <begin position="48"/>
        <end position="68"/>
    </location>
</feature>
<evidence type="ECO:0008006" key="4">
    <source>
        <dbReference type="Google" id="ProtNLM"/>
    </source>
</evidence>
<protein>
    <recommendedName>
        <fullName evidence="4">SPOR domain-containing protein</fullName>
    </recommendedName>
</protein>
<evidence type="ECO:0000313" key="3">
    <source>
        <dbReference type="Proteomes" id="UP000301751"/>
    </source>
</evidence>
<dbReference type="EMBL" id="BJCL01000005">
    <property type="protein sequence ID" value="GCL63320.1"/>
    <property type="molecule type" value="Genomic_DNA"/>
</dbReference>
<sequence>MKAPRLHELTARVVAWHNRHPLARRIDASQVHSIGEVVLPFASAQPLAGAPVAPAPAAPPAPVPAGGPTLAEALAQRQQRLQPAAAPEAGPIDGLDVQSMLPEDHADLFAAAQAGAETGGEAATAGAPAPLDDAEDGEAALVIPLLDGDAVADADAPADLAADTPAEGDGPAATEAAEAAAPITAQAIPEADASLAEAHAAEPTPPPGAALPVLHDVAPAAVYPPPHGSVPESALARAVARRAAAHQAAGGALPLPDDLPAPPAGSRWQRLVAAVRRLLTGRQPGLPPLRAAFSREFIWPLRPGRVARWAQRHGQPQPLAPADWPQRRIDADRTRLTALRGKGLAHDLPLHVLTAAIGVGDRRIRVLVGADGSILGPRAYSRARLGSVGLVAAVALVGLGWTLRPLHGGPSGDDAAALAAAPASAASAPLAAASAPPVAAASAAASAALLADAASAAEPPASAASSATDGATMLAAAPPEAAASQPQADIRPALSDEERYLARVEAARLRGEPPPDPPATLLPGPVYAVVGPASRQRATAAGSLALMKAAAGRMDGSAPGHGELLESQGLWRAAWWPFTSLVDAERARVLLAGKGVKAEVVEF</sequence>
<evidence type="ECO:0000313" key="2">
    <source>
        <dbReference type="EMBL" id="GCL63320.1"/>
    </source>
</evidence>
<dbReference type="Proteomes" id="UP000301751">
    <property type="component" value="Unassembled WGS sequence"/>
</dbReference>
<feature type="compositionally biased region" description="Pro residues" evidence="1">
    <location>
        <begin position="53"/>
        <end position="65"/>
    </location>
</feature>
<organism evidence="2 3">
    <name type="scientific">Pseudaquabacterium pictum</name>
    <dbReference type="NCBI Taxonomy" id="2315236"/>
    <lineage>
        <taxon>Bacteria</taxon>
        <taxon>Pseudomonadati</taxon>
        <taxon>Pseudomonadota</taxon>
        <taxon>Betaproteobacteria</taxon>
        <taxon>Burkholderiales</taxon>
        <taxon>Sphaerotilaceae</taxon>
        <taxon>Pseudaquabacterium</taxon>
    </lineage>
</organism>
<keyword evidence="3" id="KW-1185">Reference proteome</keyword>
<feature type="compositionally biased region" description="Low complexity" evidence="1">
    <location>
        <begin position="193"/>
        <end position="202"/>
    </location>
</feature>
<name>A0A480AR54_9BURK</name>
<dbReference type="RefSeq" id="WP_194150899.1">
    <property type="nucleotide sequence ID" value="NZ_BJCL01000005.1"/>
</dbReference>
<proteinExistence type="predicted"/>